<accession>A0A1H4VTE0</accession>
<evidence type="ECO:0008006" key="4">
    <source>
        <dbReference type="Google" id="ProtNLM"/>
    </source>
</evidence>
<feature type="transmembrane region" description="Helical" evidence="1">
    <location>
        <begin position="110"/>
        <end position="132"/>
    </location>
</feature>
<keyword evidence="1" id="KW-0812">Transmembrane</keyword>
<name>A0A1H4VTE0_9MICC</name>
<evidence type="ECO:0000313" key="3">
    <source>
        <dbReference type="Proteomes" id="UP000182652"/>
    </source>
</evidence>
<proteinExistence type="predicted"/>
<dbReference type="Proteomes" id="UP000182652">
    <property type="component" value="Unassembled WGS sequence"/>
</dbReference>
<keyword evidence="1" id="KW-1133">Transmembrane helix</keyword>
<feature type="transmembrane region" description="Helical" evidence="1">
    <location>
        <begin position="12"/>
        <end position="32"/>
    </location>
</feature>
<evidence type="ECO:0000313" key="2">
    <source>
        <dbReference type="EMBL" id="SEC84140.1"/>
    </source>
</evidence>
<evidence type="ECO:0000256" key="1">
    <source>
        <dbReference type="SAM" id="Phobius"/>
    </source>
</evidence>
<reference evidence="2 3" key="1">
    <citation type="submission" date="2016-10" db="EMBL/GenBank/DDBJ databases">
        <authorList>
            <person name="de Groot N.N."/>
        </authorList>
    </citation>
    <scope>NUCLEOTIDE SEQUENCE [LARGE SCALE GENOMIC DNA]</scope>
    <source>
        <strain evidence="2 3">DSM 10495</strain>
    </source>
</reference>
<keyword evidence="1" id="KW-0472">Membrane</keyword>
<gene>
    <name evidence="2" type="ORF">SAMN04489745_3308</name>
</gene>
<organism evidence="2 3">
    <name type="scientific">Arthrobacter woluwensis</name>
    <dbReference type="NCBI Taxonomy" id="156980"/>
    <lineage>
        <taxon>Bacteria</taxon>
        <taxon>Bacillati</taxon>
        <taxon>Actinomycetota</taxon>
        <taxon>Actinomycetes</taxon>
        <taxon>Micrococcales</taxon>
        <taxon>Micrococcaceae</taxon>
        <taxon>Arthrobacter</taxon>
    </lineage>
</organism>
<dbReference type="STRING" id="156980.SAMN04489745_3308"/>
<protein>
    <recommendedName>
        <fullName evidence="4">DUF4190 domain-containing protein</fullName>
    </recommendedName>
</protein>
<dbReference type="RefSeq" id="WP_066214831.1">
    <property type="nucleotide sequence ID" value="NZ_FNSN01000004.1"/>
</dbReference>
<sequence length="134" mass="13800">MGRLFDGPWPVLLIIVLTLGVVAALVILAVVAGSRPSQDAAYLARLRDGQLTLESQTAYLQGVGHRTQSLVSGVIGLFVLGIVLGPVAIVQASRAEALGVTATAGKVLGWIGVGFGVLWVLGFGMGVAGRFANY</sequence>
<dbReference type="EMBL" id="FNSN01000004">
    <property type="protein sequence ID" value="SEC84140.1"/>
    <property type="molecule type" value="Genomic_DNA"/>
</dbReference>
<feature type="transmembrane region" description="Helical" evidence="1">
    <location>
        <begin position="70"/>
        <end position="90"/>
    </location>
</feature>
<dbReference type="AlphaFoldDB" id="A0A1H4VTE0"/>
<keyword evidence="3" id="KW-1185">Reference proteome</keyword>